<accession>A0A382U0C0</accession>
<evidence type="ECO:0008006" key="2">
    <source>
        <dbReference type="Google" id="ProtNLM"/>
    </source>
</evidence>
<protein>
    <recommendedName>
        <fullName evidence="2">Glycosyl transferase family 39/83 domain-containing protein</fullName>
    </recommendedName>
</protein>
<sequence length="51" mass="5818">MLSNYKSICVALLILIGSFTLRFLHLGDIPGPTFDEVFYPRYGFNYLTGEN</sequence>
<feature type="non-terminal residue" evidence="1">
    <location>
        <position position="51"/>
    </location>
</feature>
<proteinExistence type="predicted"/>
<name>A0A382U0C0_9ZZZZ</name>
<gene>
    <name evidence="1" type="ORF">METZ01_LOCUS380628</name>
</gene>
<evidence type="ECO:0000313" key="1">
    <source>
        <dbReference type="EMBL" id="SVD27774.1"/>
    </source>
</evidence>
<organism evidence="1">
    <name type="scientific">marine metagenome</name>
    <dbReference type="NCBI Taxonomy" id="408172"/>
    <lineage>
        <taxon>unclassified sequences</taxon>
        <taxon>metagenomes</taxon>
        <taxon>ecological metagenomes</taxon>
    </lineage>
</organism>
<dbReference type="AlphaFoldDB" id="A0A382U0C0"/>
<dbReference type="EMBL" id="UINC01140559">
    <property type="protein sequence ID" value="SVD27774.1"/>
    <property type="molecule type" value="Genomic_DNA"/>
</dbReference>
<reference evidence="1" key="1">
    <citation type="submission" date="2018-05" db="EMBL/GenBank/DDBJ databases">
        <authorList>
            <person name="Lanie J.A."/>
            <person name="Ng W.-L."/>
            <person name="Kazmierczak K.M."/>
            <person name="Andrzejewski T.M."/>
            <person name="Davidsen T.M."/>
            <person name="Wayne K.J."/>
            <person name="Tettelin H."/>
            <person name="Glass J.I."/>
            <person name="Rusch D."/>
            <person name="Podicherti R."/>
            <person name="Tsui H.-C.T."/>
            <person name="Winkler M.E."/>
        </authorList>
    </citation>
    <scope>NUCLEOTIDE SEQUENCE</scope>
</reference>